<dbReference type="Gene3D" id="3.40.50.2300">
    <property type="match status" value="1"/>
</dbReference>
<dbReference type="SMART" id="SM00862">
    <property type="entry name" value="Trans_reg_C"/>
    <property type="match status" value="1"/>
</dbReference>
<dbReference type="Gene3D" id="1.10.10.10">
    <property type="entry name" value="Winged helix-like DNA-binding domain superfamily/Winged helix DNA-binding domain"/>
    <property type="match status" value="1"/>
</dbReference>
<dbReference type="PANTHER" id="PTHR48111:SF22">
    <property type="entry name" value="REGULATOR OF RPOS"/>
    <property type="match status" value="1"/>
</dbReference>
<keyword evidence="12" id="KW-1185">Reference proteome</keyword>
<dbReference type="GO" id="GO:0000156">
    <property type="term" value="F:phosphorelay response regulator activity"/>
    <property type="evidence" value="ECO:0007669"/>
    <property type="project" value="TreeGrafter"/>
</dbReference>
<dbReference type="PROSITE" id="PS51755">
    <property type="entry name" value="OMPR_PHOB"/>
    <property type="match status" value="1"/>
</dbReference>
<dbReference type="InterPro" id="IPR016032">
    <property type="entry name" value="Sig_transdc_resp-reg_C-effctor"/>
</dbReference>
<dbReference type="FunFam" id="3.40.50.2300:FF:000001">
    <property type="entry name" value="DNA-binding response regulator PhoB"/>
    <property type="match status" value="1"/>
</dbReference>
<evidence type="ECO:0000259" key="9">
    <source>
        <dbReference type="PROSITE" id="PS50110"/>
    </source>
</evidence>
<dbReference type="Pfam" id="PF00072">
    <property type="entry name" value="Response_reg"/>
    <property type="match status" value="1"/>
</dbReference>
<dbReference type="GO" id="GO:0006355">
    <property type="term" value="P:regulation of DNA-templated transcription"/>
    <property type="evidence" value="ECO:0007669"/>
    <property type="project" value="InterPro"/>
</dbReference>
<dbReference type="GO" id="GO:0005829">
    <property type="term" value="C:cytosol"/>
    <property type="evidence" value="ECO:0007669"/>
    <property type="project" value="TreeGrafter"/>
</dbReference>
<organism evidence="11 12">
    <name type="scientific">Actinocrinis puniceicyclus</name>
    <dbReference type="NCBI Taxonomy" id="977794"/>
    <lineage>
        <taxon>Bacteria</taxon>
        <taxon>Bacillati</taxon>
        <taxon>Actinomycetota</taxon>
        <taxon>Actinomycetes</taxon>
        <taxon>Catenulisporales</taxon>
        <taxon>Actinospicaceae</taxon>
        <taxon>Actinocrinis</taxon>
    </lineage>
</organism>
<name>A0A8J8BAY9_9ACTN</name>
<evidence type="ECO:0000256" key="7">
    <source>
        <dbReference type="PROSITE-ProRule" id="PRU00169"/>
    </source>
</evidence>
<keyword evidence="2 7" id="KW-0597">Phosphoprotein</keyword>
<evidence type="ECO:0000256" key="5">
    <source>
        <dbReference type="ARBA" id="ARBA00023125"/>
    </source>
</evidence>
<comment type="caution">
    <text evidence="11">The sequence shown here is derived from an EMBL/GenBank/DDBJ whole genome shotgun (WGS) entry which is preliminary data.</text>
</comment>
<proteinExistence type="predicted"/>
<dbReference type="Pfam" id="PF00486">
    <property type="entry name" value="Trans_reg_C"/>
    <property type="match status" value="1"/>
</dbReference>
<dbReference type="AlphaFoldDB" id="A0A8J8BAY9"/>
<feature type="domain" description="OmpR/PhoB-type" evidence="10">
    <location>
        <begin position="132"/>
        <end position="230"/>
    </location>
</feature>
<accession>A0A8J8BAY9</accession>
<gene>
    <name evidence="11" type="ORF">KGA66_05835</name>
</gene>
<dbReference type="RefSeq" id="WP_211465353.1">
    <property type="nucleotide sequence ID" value="NZ_JAGSXH010000013.1"/>
</dbReference>
<dbReference type="CDD" id="cd00383">
    <property type="entry name" value="trans_reg_C"/>
    <property type="match status" value="1"/>
</dbReference>
<dbReference type="SMART" id="SM00448">
    <property type="entry name" value="REC"/>
    <property type="match status" value="1"/>
</dbReference>
<keyword evidence="6" id="KW-0804">Transcription</keyword>
<dbReference type="GO" id="GO:0000976">
    <property type="term" value="F:transcription cis-regulatory region binding"/>
    <property type="evidence" value="ECO:0007669"/>
    <property type="project" value="TreeGrafter"/>
</dbReference>
<dbReference type="InterPro" id="IPR001867">
    <property type="entry name" value="OmpR/PhoB-type_DNA-bd"/>
</dbReference>
<dbReference type="SUPFAM" id="SSF52172">
    <property type="entry name" value="CheY-like"/>
    <property type="match status" value="1"/>
</dbReference>
<sequence>MANGGARLLVVDDDSEVREALGRALKLEGFAVTLAADGAAALEAVRDTPPDALVLDLAMPGIDGLAVARALRAAEDRTPILMLTARDAIADRVFGLNAGADDYLVKPFALVELVARVNALLRRATQHTPPPPPMLECGDLALDLAARQMVRAGRRADLTKTEFELLELLLRNAGRVVTRELIIDRIWGYDFGPGSNSLEVFVSTLRRKTEIGGAPRVIHTVRGVGYTVRECRP</sequence>
<evidence type="ECO:0000256" key="6">
    <source>
        <dbReference type="ARBA" id="ARBA00023163"/>
    </source>
</evidence>
<keyword evidence="3" id="KW-0902">Two-component regulatory system</keyword>
<evidence type="ECO:0000256" key="3">
    <source>
        <dbReference type="ARBA" id="ARBA00023012"/>
    </source>
</evidence>
<feature type="domain" description="Response regulatory" evidence="9">
    <location>
        <begin position="7"/>
        <end position="121"/>
    </location>
</feature>
<evidence type="ECO:0000313" key="12">
    <source>
        <dbReference type="Proteomes" id="UP000677913"/>
    </source>
</evidence>
<dbReference type="Gene3D" id="6.10.250.690">
    <property type="match status" value="1"/>
</dbReference>
<dbReference type="InterPro" id="IPR039420">
    <property type="entry name" value="WalR-like"/>
</dbReference>
<feature type="modified residue" description="4-aspartylphosphate" evidence="7">
    <location>
        <position position="56"/>
    </location>
</feature>
<evidence type="ECO:0000256" key="2">
    <source>
        <dbReference type="ARBA" id="ARBA00022553"/>
    </source>
</evidence>
<dbReference type="Proteomes" id="UP000677913">
    <property type="component" value="Unassembled WGS sequence"/>
</dbReference>
<dbReference type="InterPro" id="IPR001789">
    <property type="entry name" value="Sig_transdc_resp-reg_receiver"/>
</dbReference>
<protein>
    <submittedName>
        <fullName evidence="11">Response regulator transcription factor</fullName>
    </submittedName>
</protein>
<dbReference type="InterPro" id="IPR036388">
    <property type="entry name" value="WH-like_DNA-bd_sf"/>
</dbReference>
<evidence type="ECO:0000256" key="8">
    <source>
        <dbReference type="PROSITE-ProRule" id="PRU01091"/>
    </source>
</evidence>
<reference evidence="11" key="1">
    <citation type="submission" date="2021-04" db="EMBL/GenBank/DDBJ databases">
        <title>Genome based classification of Actinospica acidithermotolerans sp. nov., an actinobacterium isolated from an Indonesian hot spring.</title>
        <authorList>
            <person name="Kusuma A.B."/>
            <person name="Putra K.E."/>
            <person name="Nafisah S."/>
            <person name="Loh J."/>
            <person name="Nouioui I."/>
            <person name="Goodfellow M."/>
        </authorList>
    </citation>
    <scope>NUCLEOTIDE SEQUENCE</scope>
    <source>
        <strain evidence="11">DSM 45618</strain>
    </source>
</reference>
<dbReference type="SUPFAM" id="SSF46894">
    <property type="entry name" value="C-terminal effector domain of the bipartite response regulators"/>
    <property type="match status" value="1"/>
</dbReference>
<evidence type="ECO:0000256" key="1">
    <source>
        <dbReference type="ARBA" id="ARBA00004496"/>
    </source>
</evidence>
<dbReference type="PANTHER" id="PTHR48111">
    <property type="entry name" value="REGULATOR OF RPOS"/>
    <property type="match status" value="1"/>
</dbReference>
<dbReference type="EMBL" id="JAGSXH010000013">
    <property type="protein sequence ID" value="MBS2962558.1"/>
    <property type="molecule type" value="Genomic_DNA"/>
</dbReference>
<dbReference type="FunFam" id="1.10.10.10:FF:000005">
    <property type="entry name" value="Two-component system response regulator"/>
    <property type="match status" value="1"/>
</dbReference>
<keyword evidence="4" id="KW-0805">Transcription regulation</keyword>
<evidence type="ECO:0000259" key="10">
    <source>
        <dbReference type="PROSITE" id="PS51755"/>
    </source>
</evidence>
<dbReference type="InterPro" id="IPR011006">
    <property type="entry name" value="CheY-like_superfamily"/>
</dbReference>
<feature type="DNA-binding region" description="OmpR/PhoB-type" evidence="8">
    <location>
        <begin position="132"/>
        <end position="230"/>
    </location>
</feature>
<evidence type="ECO:0000313" key="11">
    <source>
        <dbReference type="EMBL" id="MBS2962558.1"/>
    </source>
</evidence>
<evidence type="ECO:0000256" key="4">
    <source>
        <dbReference type="ARBA" id="ARBA00023015"/>
    </source>
</evidence>
<comment type="subcellular location">
    <subcellularLocation>
        <location evidence="1">Cytoplasm</location>
    </subcellularLocation>
</comment>
<dbReference type="GO" id="GO:0032993">
    <property type="term" value="C:protein-DNA complex"/>
    <property type="evidence" value="ECO:0007669"/>
    <property type="project" value="TreeGrafter"/>
</dbReference>
<dbReference type="PROSITE" id="PS50110">
    <property type="entry name" value="RESPONSE_REGULATORY"/>
    <property type="match status" value="1"/>
</dbReference>
<keyword evidence="5 8" id="KW-0238">DNA-binding</keyword>